<protein>
    <recommendedName>
        <fullName evidence="1">Methyltransferase type 11 domain-containing protein</fullName>
    </recommendedName>
</protein>
<dbReference type="InterPro" id="IPR013216">
    <property type="entry name" value="Methyltransf_11"/>
</dbReference>
<dbReference type="Gene3D" id="3.40.50.150">
    <property type="entry name" value="Vaccinia Virus protein VP39"/>
    <property type="match status" value="1"/>
</dbReference>
<sequence length="271" mass="31788">MEETTVRKPRKAIKGTRTPKLPIYVNRTMDLKMLDTREGTAFVVEFMDFQTQFMKLNKGIAYHIDGPDNPFRRYWEYWWTTKYMKVRQFKGTNILEAGCGNAIFQFFLLHIYKNVEVMAIDDGSQSPNFENYCSKAVVPLGFADRYDCEKTDIRKMSILDDEIFEHIFCISVIEHIPEDEQALAELCRVLAPGGTMGLTFDFHKDEFPERKDRLYTLKDIERLVRKAKECGVSLMYNSKFNDMTDWDNPPVRLGEPPDHNYNFGSLFFTKK</sequence>
<dbReference type="InterPro" id="IPR029063">
    <property type="entry name" value="SAM-dependent_MTases_sf"/>
</dbReference>
<organism evidence="2">
    <name type="scientific">marine sediment metagenome</name>
    <dbReference type="NCBI Taxonomy" id="412755"/>
    <lineage>
        <taxon>unclassified sequences</taxon>
        <taxon>metagenomes</taxon>
        <taxon>ecological metagenomes</taxon>
    </lineage>
</organism>
<reference evidence="2" key="1">
    <citation type="journal article" date="2015" name="Nature">
        <title>Complex archaea that bridge the gap between prokaryotes and eukaryotes.</title>
        <authorList>
            <person name="Spang A."/>
            <person name="Saw J.H."/>
            <person name="Jorgensen S.L."/>
            <person name="Zaremba-Niedzwiedzka K."/>
            <person name="Martijn J."/>
            <person name="Lind A.E."/>
            <person name="van Eijk R."/>
            <person name="Schleper C."/>
            <person name="Guy L."/>
            <person name="Ettema T.J."/>
        </authorList>
    </citation>
    <scope>NUCLEOTIDE SEQUENCE</scope>
</reference>
<dbReference type="AlphaFoldDB" id="A0A0F9IVI7"/>
<comment type="caution">
    <text evidence="2">The sequence shown here is derived from an EMBL/GenBank/DDBJ whole genome shotgun (WGS) entry which is preliminary data.</text>
</comment>
<accession>A0A0F9IVI7</accession>
<feature type="domain" description="Methyltransferase type 11" evidence="1">
    <location>
        <begin position="95"/>
        <end position="196"/>
    </location>
</feature>
<dbReference type="SUPFAM" id="SSF53335">
    <property type="entry name" value="S-adenosyl-L-methionine-dependent methyltransferases"/>
    <property type="match status" value="1"/>
</dbReference>
<dbReference type="CDD" id="cd02440">
    <property type="entry name" value="AdoMet_MTases"/>
    <property type="match status" value="1"/>
</dbReference>
<dbReference type="Pfam" id="PF08241">
    <property type="entry name" value="Methyltransf_11"/>
    <property type="match status" value="1"/>
</dbReference>
<proteinExistence type="predicted"/>
<gene>
    <name evidence="2" type="ORF">LCGC14_1532870</name>
</gene>
<evidence type="ECO:0000259" key="1">
    <source>
        <dbReference type="Pfam" id="PF08241"/>
    </source>
</evidence>
<name>A0A0F9IVI7_9ZZZZ</name>
<dbReference type="EMBL" id="LAZR01011505">
    <property type="protein sequence ID" value="KKM61323.1"/>
    <property type="molecule type" value="Genomic_DNA"/>
</dbReference>
<dbReference type="PANTHER" id="PTHR43591">
    <property type="entry name" value="METHYLTRANSFERASE"/>
    <property type="match status" value="1"/>
</dbReference>
<dbReference type="GO" id="GO:0008757">
    <property type="term" value="F:S-adenosylmethionine-dependent methyltransferase activity"/>
    <property type="evidence" value="ECO:0007669"/>
    <property type="project" value="InterPro"/>
</dbReference>
<evidence type="ECO:0000313" key="2">
    <source>
        <dbReference type="EMBL" id="KKM61323.1"/>
    </source>
</evidence>